<keyword evidence="3 6" id="KW-1133">Transmembrane helix</keyword>
<name>A0A232LN26_9EURO</name>
<feature type="compositionally biased region" description="Basic and acidic residues" evidence="5">
    <location>
        <begin position="238"/>
        <end position="249"/>
    </location>
</feature>
<keyword evidence="2 6" id="KW-0812">Transmembrane</keyword>
<dbReference type="AlphaFoldDB" id="A0A232LN26"/>
<dbReference type="InterPro" id="IPR040153">
    <property type="entry name" value="Rcf2"/>
</dbReference>
<feature type="transmembrane region" description="Helical" evidence="6">
    <location>
        <begin position="119"/>
        <end position="140"/>
    </location>
</feature>
<comment type="subcellular location">
    <subcellularLocation>
        <location evidence="1">Mitochondrion</location>
    </subcellularLocation>
</comment>
<dbReference type="GO" id="GO:0033617">
    <property type="term" value="P:mitochondrial respiratory chain complex IV assembly"/>
    <property type="evidence" value="ECO:0007669"/>
    <property type="project" value="TreeGrafter"/>
</dbReference>
<feature type="region of interest" description="Disordered" evidence="5">
    <location>
        <begin position="219"/>
        <end position="249"/>
    </location>
</feature>
<dbReference type="Pfam" id="PF04588">
    <property type="entry name" value="HIG_1_N"/>
    <property type="match status" value="1"/>
</dbReference>
<gene>
    <name evidence="8" type="ORF">Egran_07015</name>
</gene>
<sequence>MKILTKEEEAAHYSAVLKGGTVGTIAGLAGGLAAVMAASRRYHTFRSLTLPLKAFLITSTGTFCGIVAADHASRNFEAQRNLTTQYLENREERIHREELAQMSFSDRTKAFLHEERYKIVGITWVASVIGSFILVGRNPYLTAQQKIVQARVYAQGLTLAVICASAAFEIHDQRKGRGLLEATRKGRRAQKEVVEPAHRERYEGEDLWKDMVAAEEEKLKKRQQPLYTHPQEYPTPSGKHENEKPEGRH</sequence>
<evidence type="ECO:0000256" key="2">
    <source>
        <dbReference type="ARBA" id="ARBA00022692"/>
    </source>
</evidence>
<evidence type="ECO:0000256" key="3">
    <source>
        <dbReference type="ARBA" id="ARBA00022989"/>
    </source>
</evidence>
<reference evidence="8 9" key="1">
    <citation type="journal article" date="2015" name="Environ. Microbiol.">
        <title>Metagenome sequence of Elaphomyces granulatus from sporocarp tissue reveals Ascomycota ectomycorrhizal fingerprints of genome expansion and a Proteobacteria-rich microbiome.</title>
        <authorList>
            <person name="Quandt C.A."/>
            <person name="Kohler A."/>
            <person name="Hesse C.N."/>
            <person name="Sharpton T.J."/>
            <person name="Martin F."/>
            <person name="Spatafora J.W."/>
        </authorList>
    </citation>
    <scope>NUCLEOTIDE SEQUENCE [LARGE SCALE GENOMIC DNA]</scope>
    <source>
        <strain evidence="8 9">OSC145934</strain>
    </source>
</reference>
<organism evidence="8 9">
    <name type="scientific">Elaphomyces granulatus</name>
    <dbReference type="NCBI Taxonomy" id="519963"/>
    <lineage>
        <taxon>Eukaryota</taxon>
        <taxon>Fungi</taxon>
        <taxon>Dikarya</taxon>
        <taxon>Ascomycota</taxon>
        <taxon>Pezizomycotina</taxon>
        <taxon>Eurotiomycetes</taxon>
        <taxon>Eurotiomycetidae</taxon>
        <taxon>Eurotiales</taxon>
        <taxon>Elaphomycetaceae</taxon>
        <taxon>Elaphomyces</taxon>
    </lineage>
</organism>
<protein>
    <recommendedName>
        <fullName evidence="7">HIG1 domain-containing protein</fullName>
    </recommendedName>
</protein>
<evidence type="ECO:0000256" key="5">
    <source>
        <dbReference type="SAM" id="MobiDB-lite"/>
    </source>
</evidence>
<dbReference type="Proteomes" id="UP000243515">
    <property type="component" value="Unassembled WGS sequence"/>
</dbReference>
<comment type="caution">
    <text evidence="8">The sequence shown here is derived from an EMBL/GenBank/DDBJ whole genome shotgun (WGS) entry which is preliminary data.</text>
</comment>
<dbReference type="OrthoDB" id="1915122at2759"/>
<feature type="transmembrane region" description="Helical" evidence="6">
    <location>
        <begin position="20"/>
        <end position="38"/>
    </location>
</feature>
<dbReference type="EMBL" id="NPHW01007379">
    <property type="protein sequence ID" value="OXV05217.1"/>
    <property type="molecule type" value="Genomic_DNA"/>
</dbReference>
<keyword evidence="9" id="KW-1185">Reference proteome</keyword>
<evidence type="ECO:0000256" key="1">
    <source>
        <dbReference type="ARBA" id="ARBA00004173"/>
    </source>
</evidence>
<evidence type="ECO:0000256" key="6">
    <source>
        <dbReference type="SAM" id="Phobius"/>
    </source>
</evidence>
<keyword evidence="4 6" id="KW-0472">Membrane</keyword>
<evidence type="ECO:0000313" key="8">
    <source>
        <dbReference type="EMBL" id="OXV05217.1"/>
    </source>
</evidence>
<proteinExistence type="predicted"/>
<dbReference type="PANTHER" id="PTHR28018:SF3">
    <property type="entry name" value="RESPIRATORY SUPERCOMPLEX FACTOR 2, MITOCHONDRIAL"/>
    <property type="match status" value="1"/>
</dbReference>
<dbReference type="PROSITE" id="PS51503">
    <property type="entry name" value="HIG1"/>
    <property type="match status" value="1"/>
</dbReference>
<dbReference type="PANTHER" id="PTHR28018">
    <property type="entry name" value="RESPIRATORY SUPERCOMPLEX FACTOR 2, MITOCHONDRIAL"/>
    <property type="match status" value="1"/>
</dbReference>
<dbReference type="GO" id="GO:0005739">
    <property type="term" value="C:mitochondrion"/>
    <property type="evidence" value="ECO:0007669"/>
    <property type="project" value="UniProtKB-SubCell"/>
</dbReference>
<evidence type="ECO:0000313" key="9">
    <source>
        <dbReference type="Proteomes" id="UP000243515"/>
    </source>
</evidence>
<feature type="domain" description="HIG1" evidence="7">
    <location>
        <begin position="89"/>
        <end position="180"/>
    </location>
</feature>
<evidence type="ECO:0000256" key="4">
    <source>
        <dbReference type="ARBA" id="ARBA00023136"/>
    </source>
</evidence>
<accession>A0A232LN26</accession>
<dbReference type="InterPro" id="IPR007667">
    <property type="entry name" value="Hypoxia_induced_domain"/>
</dbReference>
<evidence type="ECO:0000259" key="7">
    <source>
        <dbReference type="PROSITE" id="PS51503"/>
    </source>
</evidence>